<feature type="domain" description="GIY-YIG" evidence="2">
    <location>
        <begin position="4"/>
        <end position="79"/>
    </location>
</feature>
<dbReference type="CDD" id="cd10456">
    <property type="entry name" value="GIY-YIG_UPF0213"/>
    <property type="match status" value="1"/>
</dbReference>
<sequence length="89" mass="10590">MKEPDHYVYILECGDGSYYTGYTTNVEQRMQMHKSGKGAKYTRGRGPLRLVYKQRFSTKREAMQVEYDMKKMKRKDKQALLQKVMEDNP</sequence>
<comment type="similarity">
    <text evidence="1">Belongs to the UPF0213 family.</text>
</comment>
<evidence type="ECO:0000256" key="1">
    <source>
        <dbReference type="ARBA" id="ARBA00007435"/>
    </source>
</evidence>
<reference evidence="3 4" key="1">
    <citation type="submission" date="2018-10" db="EMBL/GenBank/DDBJ databases">
        <title>Draft genome sequence of Bacillus salarius IM0101, isolated from a hypersaline soil in Inner Mongolia, China.</title>
        <authorList>
            <person name="Yamprayoonswat W."/>
            <person name="Boonvisut S."/>
            <person name="Jumpathong W."/>
            <person name="Sittihan S."/>
            <person name="Ruangsuj P."/>
            <person name="Wanthongcharoen S."/>
            <person name="Thongpramul N."/>
            <person name="Pimmason S."/>
            <person name="Yu B."/>
            <person name="Yasawong M."/>
        </authorList>
    </citation>
    <scope>NUCLEOTIDE SEQUENCE [LARGE SCALE GENOMIC DNA]</scope>
    <source>
        <strain evidence="3 4">IM0101</strain>
    </source>
</reference>
<dbReference type="AlphaFoldDB" id="A0A3R9R939"/>
<dbReference type="Proteomes" id="UP000275076">
    <property type="component" value="Unassembled WGS sequence"/>
</dbReference>
<organism evidence="3 4">
    <name type="scientific">Salibacterium salarium</name>
    <dbReference type="NCBI Taxonomy" id="284579"/>
    <lineage>
        <taxon>Bacteria</taxon>
        <taxon>Bacillati</taxon>
        <taxon>Bacillota</taxon>
        <taxon>Bacilli</taxon>
        <taxon>Bacillales</taxon>
        <taxon>Bacillaceae</taxon>
    </lineage>
</organism>
<dbReference type="Pfam" id="PF01541">
    <property type="entry name" value="GIY-YIG"/>
    <property type="match status" value="1"/>
</dbReference>
<dbReference type="RefSeq" id="WP_125561336.1">
    <property type="nucleotide sequence ID" value="NZ_RBVX01000044.1"/>
</dbReference>
<dbReference type="InterPro" id="IPR035901">
    <property type="entry name" value="GIY-YIG_endonuc_sf"/>
</dbReference>
<dbReference type="InterPro" id="IPR000305">
    <property type="entry name" value="GIY-YIG_endonuc"/>
</dbReference>
<dbReference type="PANTHER" id="PTHR34477">
    <property type="entry name" value="UPF0213 PROTEIN YHBQ"/>
    <property type="match status" value="1"/>
</dbReference>
<gene>
    <name evidence="3" type="ORF">D7Z54_27915</name>
</gene>
<accession>A0A3R9R939</accession>
<evidence type="ECO:0000313" key="3">
    <source>
        <dbReference type="EMBL" id="RSL30022.1"/>
    </source>
</evidence>
<dbReference type="PANTHER" id="PTHR34477:SF1">
    <property type="entry name" value="UPF0213 PROTEIN YHBQ"/>
    <property type="match status" value="1"/>
</dbReference>
<protein>
    <submittedName>
        <fullName evidence="3">GIY-YIG nuclease family protein</fullName>
    </submittedName>
</protein>
<evidence type="ECO:0000313" key="4">
    <source>
        <dbReference type="Proteomes" id="UP000275076"/>
    </source>
</evidence>
<dbReference type="PROSITE" id="PS50164">
    <property type="entry name" value="GIY_YIG"/>
    <property type="match status" value="1"/>
</dbReference>
<evidence type="ECO:0000259" key="2">
    <source>
        <dbReference type="PROSITE" id="PS50164"/>
    </source>
</evidence>
<dbReference type="EMBL" id="RBVX01000044">
    <property type="protein sequence ID" value="RSL30022.1"/>
    <property type="molecule type" value="Genomic_DNA"/>
</dbReference>
<keyword evidence="4" id="KW-1185">Reference proteome</keyword>
<proteinExistence type="inferred from homology"/>
<dbReference type="SUPFAM" id="SSF82771">
    <property type="entry name" value="GIY-YIG endonuclease"/>
    <property type="match status" value="1"/>
</dbReference>
<dbReference type="InterPro" id="IPR050190">
    <property type="entry name" value="UPF0213_domain"/>
</dbReference>
<name>A0A3R9R939_9BACI</name>
<comment type="caution">
    <text evidence="3">The sequence shown here is derived from an EMBL/GenBank/DDBJ whole genome shotgun (WGS) entry which is preliminary data.</text>
</comment>
<dbReference type="Gene3D" id="3.40.1440.10">
    <property type="entry name" value="GIY-YIG endonuclease"/>
    <property type="match status" value="1"/>
</dbReference>
<dbReference type="OrthoDB" id="9807770at2"/>